<dbReference type="PANTHER" id="PTHR39963:SF1">
    <property type="entry name" value="MNMC-LIKE METHYLTRANSFERASE DOMAIN-CONTAINING PROTEIN"/>
    <property type="match status" value="1"/>
</dbReference>
<dbReference type="KEGG" id="smav:CFF01_16365"/>
<feature type="domain" description="MnmC-like methyltransferase" evidence="1">
    <location>
        <begin position="155"/>
        <end position="231"/>
    </location>
</feature>
<dbReference type="NCBIfam" id="NF033855">
    <property type="entry name" value="tRNA_MNMC2"/>
    <property type="match status" value="1"/>
</dbReference>
<dbReference type="InterPro" id="IPR029063">
    <property type="entry name" value="SAM-dependent_MTases_sf"/>
</dbReference>
<proteinExistence type="predicted"/>
<evidence type="ECO:0000313" key="3">
    <source>
        <dbReference type="Proteomes" id="UP000198233"/>
    </source>
</evidence>
<evidence type="ECO:0000259" key="1">
    <source>
        <dbReference type="Pfam" id="PF05430"/>
    </source>
</evidence>
<reference evidence="2 3" key="1">
    <citation type="submission" date="2017-06" db="EMBL/GenBank/DDBJ databases">
        <title>Complete genome sequence of Shewanella marisflavi EP1 associated with anaerobic 2,4-dinitrotoluene reduction and salt tolerance.</title>
        <authorList>
            <person name="Huang J."/>
        </authorList>
    </citation>
    <scope>NUCLEOTIDE SEQUENCE [LARGE SCALE GENOMIC DNA]</scope>
    <source>
        <strain evidence="2 3">EP1</strain>
    </source>
</reference>
<dbReference type="InterPro" id="IPR047785">
    <property type="entry name" value="tRNA_MNMC2"/>
</dbReference>
<dbReference type="PANTHER" id="PTHR39963">
    <property type="entry name" value="SLL0983 PROTEIN"/>
    <property type="match status" value="1"/>
</dbReference>
<protein>
    <recommendedName>
        <fullName evidence="1">MnmC-like methyltransferase domain-containing protein</fullName>
    </recommendedName>
</protein>
<dbReference type="GO" id="GO:0016645">
    <property type="term" value="F:oxidoreductase activity, acting on the CH-NH group of donors"/>
    <property type="evidence" value="ECO:0007669"/>
    <property type="project" value="InterPro"/>
</dbReference>
<dbReference type="GO" id="GO:0004808">
    <property type="term" value="F:tRNA (5-methylaminomethyl-2-thiouridylate)(34)-methyltransferase activity"/>
    <property type="evidence" value="ECO:0007669"/>
    <property type="project" value="InterPro"/>
</dbReference>
<dbReference type="Proteomes" id="UP000198233">
    <property type="component" value="Chromosome"/>
</dbReference>
<dbReference type="Pfam" id="PF05430">
    <property type="entry name" value="Methyltransf_30"/>
    <property type="match status" value="1"/>
</dbReference>
<accession>A0AAC9U479</accession>
<name>A0AAC9U479_9GAMM</name>
<dbReference type="EMBL" id="CP022272">
    <property type="protein sequence ID" value="ASJ98717.1"/>
    <property type="molecule type" value="Genomic_DNA"/>
</dbReference>
<gene>
    <name evidence="2" type="ORF">CFF01_16365</name>
</gene>
<dbReference type="Gene3D" id="3.40.50.150">
    <property type="entry name" value="Vaccinia Virus protein VP39"/>
    <property type="match status" value="1"/>
</dbReference>
<dbReference type="SUPFAM" id="SSF53335">
    <property type="entry name" value="S-adenosyl-L-methionine-dependent methyltransferases"/>
    <property type="match status" value="1"/>
</dbReference>
<dbReference type="AlphaFoldDB" id="A0AAC9U479"/>
<dbReference type="InterPro" id="IPR008471">
    <property type="entry name" value="MnmC-like_methylTransf"/>
</dbReference>
<evidence type="ECO:0000313" key="2">
    <source>
        <dbReference type="EMBL" id="ASJ98717.1"/>
    </source>
</evidence>
<organism evidence="2 3">
    <name type="scientific">Shewanella marisflavi</name>
    <dbReference type="NCBI Taxonomy" id="260364"/>
    <lineage>
        <taxon>Bacteria</taxon>
        <taxon>Pseudomonadati</taxon>
        <taxon>Pseudomonadota</taxon>
        <taxon>Gammaproteobacteria</taxon>
        <taxon>Alteromonadales</taxon>
        <taxon>Shewanellaceae</taxon>
        <taxon>Shewanella</taxon>
    </lineage>
</organism>
<sequence>MSLIMNKIHVQMTKDGSHTLMSSLFDDSYHAHNGAMSESEHVYIQAGFAALDPAFKQVSILELGFGSGMNAILTLKQALGCEGKITRPIRFVTVEAYPVPREVIAQLNYKQHLSPALRTLFDRLHSAPWGEDVTLCPGFVIHKIHGSWDRVQLPQASVNLVFYDGFAPSKQPELWTQDNFERLFPAMMPGGMLVSYCANGQFKRNLKAVGFTVKPYPGALGRREMTRAWKPLVE</sequence>